<dbReference type="PANTHER" id="PTHR34606">
    <property type="entry name" value="BON DOMAIN-CONTAINING PROTEIN"/>
    <property type="match status" value="1"/>
</dbReference>
<dbReference type="InterPro" id="IPR007055">
    <property type="entry name" value="BON_dom"/>
</dbReference>
<name>A0A2N4U3Z5_9BURK</name>
<dbReference type="Pfam" id="PF04972">
    <property type="entry name" value="BON"/>
    <property type="match status" value="1"/>
</dbReference>
<dbReference type="OrthoDB" id="8963247at2"/>
<feature type="domain" description="BON" evidence="2">
    <location>
        <begin position="125"/>
        <end position="192"/>
    </location>
</feature>
<dbReference type="PROSITE" id="PS50914">
    <property type="entry name" value="BON"/>
    <property type="match status" value="1"/>
</dbReference>
<feature type="compositionally biased region" description="Gly residues" evidence="1">
    <location>
        <begin position="85"/>
        <end position="100"/>
    </location>
</feature>
<keyword evidence="4" id="KW-1185">Reference proteome</keyword>
<reference evidence="3 4" key="1">
    <citation type="submission" date="2017-10" db="EMBL/GenBank/DDBJ databases">
        <title>Two draft genome sequences of Pusillimonas sp. strains isolated from a nitrate- and radionuclide-contaminated groundwater in Russia.</title>
        <authorList>
            <person name="Grouzdev D.S."/>
            <person name="Tourova T.P."/>
            <person name="Goeva M.A."/>
            <person name="Babich T.L."/>
            <person name="Sokolova D.S."/>
            <person name="Abdullin R."/>
            <person name="Poltaraus A.B."/>
            <person name="Toshchakov S.V."/>
            <person name="Nazina T.N."/>
        </authorList>
    </citation>
    <scope>NUCLEOTIDE SEQUENCE [LARGE SCALE GENOMIC DNA]</scope>
    <source>
        <strain evidence="3 4">JR1/69-3-13</strain>
    </source>
</reference>
<dbReference type="EMBL" id="PDNW01000008">
    <property type="protein sequence ID" value="PLC49736.1"/>
    <property type="molecule type" value="Genomic_DNA"/>
</dbReference>
<dbReference type="Gene3D" id="3.30.1340.30">
    <property type="match status" value="1"/>
</dbReference>
<dbReference type="Proteomes" id="UP000234190">
    <property type="component" value="Unassembled WGS sequence"/>
</dbReference>
<dbReference type="InterPro" id="IPR051686">
    <property type="entry name" value="Lipoprotein_DolP"/>
</dbReference>
<feature type="compositionally biased region" description="Basic and acidic residues" evidence="1">
    <location>
        <begin position="1"/>
        <end position="24"/>
    </location>
</feature>
<proteinExistence type="predicted"/>
<comment type="caution">
    <text evidence="3">The sequence shown here is derived from an EMBL/GenBank/DDBJ whole genome shotgun (WGS) entry which is preliminary data.</text>
</comment>
<evidence type="ECO:0000259" key="2">
    <source>
        <dbReference type="PROSITE" id="PS50914"/>
    </source>
</evidence>
<evidence type="ECO:0000313" key="4">
    <source>
        <dbReference type="Proteomes" id="UP000234190"/>
    </source>
</evidence>
<evidence type="ECO:0000256" key="1">
    <source>
        <dbReference type="SAM" id="MobiDB-lite"/>
    </source>
</evidence>
<organism evidence="3 4">
    <name type="scientific">Pollutimonas subterranea</name>
    <dbReference type="NCBI Taxonomy" id="2045210"/>
    <lineage>
        <taxon>Bacteria</taxon>
        <taxon>Pseudomonadati</taxon>
        <taxon>Pseudomonadota</taxon>
        <taxon>Betaproteobacteria</taxon>
        <taxon>Burkholderiales</taxon>
        <taxon>Alcaligenaceae</taxon>
        <taxon>Pollutimonas</taxon>
    </lineage>
</organism>
<feature type="compositionally biased region" description="Basic and acidic residues" evidence="1">
    <location>
        <begin position="70"/>
        <end position="84"/>
    </location>
</feature>
<gene>
    <name evidence="3" type="ORF">CR159_10590</name>
</gene>
<sequence length="200" mass="22500">MCKESVMTNDDRRNRQPSKGRESDWQGPGSGDERHGTRRSAGVHATEQGEQLRSRSADPGQSSYGGFANEDPRFQRQQIEHFEGGRGYGGNHQGSQGGQQQGWRNERQQHVYGRQRIQPKGYTRSDERIREDVCERLSHSGLDVSEVSVNVAEAKVTLEGTVKDRRIKHSIEDCAEDCTGVVDVDNRITVQRDETGGYVR</sequence>
<dbReference type="PANTHER" id="PTHR34606:SF15">
    <property type="entry name" value="BON DOMAIN-CONTAINING PROTEIN"/>
    <property type="match status" value="1"/>
</dbReference>
<dbReference type="AlphaFoldDB" id="A0A2N4U3Z5"/>
<protein>
    <recommendedName>
        <fullName evidence="2">BON domain-containing protein</fullName>
    </recommendedName>
</protein>
<evidence type="ECO:0000313" key="3">
    <source>
        <dbReference type="EMBL" id="PLC49736.1"/>
    </source>
</evidence>
<accession>A0A2N4U3Z5</accession>
<feature type="region of interest" description="Disordered" evidence="1">
    <location>
        <begin position="1"/>
        <end position="106"/>
    </location>
</feature>